<proteinExistence type="predicted"/>
<evidence type="ECO:0000313" key="2">
    <source>
        <dbReference type="Proteomes" id="UP001157938"/>
    </source>
</evidence>
<organism evidence="1 2">
    <name type="scientific">Peronospora farinosa</name>
    <dbReference type="NCBI Taxonomy" id="134698"/>
    <lineage>
        <taxon>Eukaryota</taxon>
        <taxon>Sar</taxon>
        <taxon>Stramenopiles</taxon>
        <taxon>Oomycota</taxon>
        <taxon>Peronosporomycetes</taxon>
        <taxon>Peronosporales</taxon>
        <taxon>Peronosporaceae</taxon>
        <taxon>Peronospora</taxon>
    </lineage>
</organism>
<evidence type="ECO:0000313" key="1">
    <source>
        <dbReference type="EMBL" id="CAH0487259.1"/>
    </source>
</evidence>
<accession>A0ABN8C229</accession>
<dbReference type="SUPFAM" id="SSF52047">
    <property type="entry name" value="RNI-like"/>
    <property type="match status" value="1"/>
</dbReference>
<name>A0ABN8C229_9STRA</name>
<keyword evidence="2" id="KW-1185">Reference proteome</keyword>
<dbReference type="Proteomes" id="UP001157938">
    <property type="component" value="Unassembled WGS sequence"/>
</dbReference>
<sequence length="759" mass="86393">MEEISWNHKWDFLLPWCQRISWHLRYVKGMIGDTPGQCFEGIQVQLPGFKCWNVGEYQEVCETLGLLAAVAHVDNNLWKKLLLQCTDLEIDNQEEGYEGTLMPRFQLAVIDNGPDNDYHLLRGIMKFCGTDQYISRSAEYKEVLAKVLAMNNKKSCTMLTEIEIPITVQLGSWLTSSSKDMLTYLRKLQETVRMIRMQWKEYINRDQSSLSAVFVLESITVDLRSCSISTELAEIVMSLARDGIRVSELALREDGLWRALASNGSIEEARVTVGKLMFGLFGGAKTTEWEDFGFETTSITGPLVAEYGYANQLASSFVHFDCEVMQKWVFERMCSAVVVNQTTKHLSLEMNDGESNDDDGDSVLRCWMWQWIIFACFSEKARLHSRLESLALHNVVITSEAVESMAAVLAAEGPEESLLGYSSCPSDAWIDLCIKAGSPIELLSVRREEPLCTDRWFTLDREITGVTQMIETDENDRASVLVPGFGRCRVKRTNLVYRELTRPSKSLAGITSLAIKFSEDPDPAILQGLLLLVGVSLTHLTLEFKDIYTNELEGIVATCPNLVELAVSTRTTEMRFCFRNSNFRNLTVHYEPHLSVRNVQGIAETLCDHKHPLTKCVRRLRVRLNKRADSDQCYAALLKLLEKNRTLEYLDIVAQRSQTTDHNAFQTHYNNFKTHHLESLPVTKTAFSMDCKVAFLSVLRAQAPPKLVNKKQKKTPSLLPVLDQNVLSSIFEYAAPHVIRRVYFREYNFFKTGFLYTPI</sequence>
<comment type="caution">
    <text evidence="1">The sequence shown here is derived from an EMBL/GenBank/DDBJ whole genome shotgun (WGS) entry which is preliminary data.</text>
</comment>
<gene>
    <name evidence="1" type="ORF">PFR001_LOCUS2825</name>
</gene>
<dbReference type="EMBL" id="CAKLBC010000611">
    <property type="protein sequence ID" value="CAH0487259.1"/>
    <property type="molecule type" value="Genomic_DNA"/>
</dbReference>
<protein>
    <submittedName>
        <fullName evidence="1">Uncharacterized protein</fullName>
    </submittedName>
</protein>
<reference evidence="1 2" key="1">
    <citation type="submission" date="2021-11" db="EMBL/GenBank/DDBJ databases">
        <authorList>
            <person name="Islam A."/>
            <person name="Islam S."/>
            <person name="Flora M.S."/>
            <person name="Rahman M."/>
            <person name="Ziaur R.M."/>
            <person name="Epstein J.H."/>
            <person name="Hassan M."/>
            <person name="Klassen M."/>
            <person name="Woodard K."/>
            <person name="Webb A."/>
            <person name="Webby R.J."/>
            <person name="El Zowalaty M.E."/>
        </authorList>
    </citation>
    <scope>NUCLEOTIDE SEQUENCE [LARGE SCALE GENOMIC DNA]</scope>
    <source>
        <strain evidence="1">Pf1</strain>
    </source>
</reference>